<dbReference type="Pfam" id="PF10898">
    <property type="entry name" value="DUF2716"/>
    <property type="match status" value="1"/>
</dbReference>
<gene>
    <name evidence="1" type="ORF">J2S10_005527</name>
</gene>
<protein>
    <recommendedName>
        <fullName evidence="3">DUF2716 domain-containing protein</fullName>
    </recommendedName>
</protein>
<dbReference type="InterPro" id="IPR020323">
    <property type="entry name" value="DUF2716"/>
</dbReference>
<organism evidence="1 2">
    <name type="scientific">Neobacillus ginsengisoli</name>
    <dbReference type="NCBI Taxonomy" id="904295"/>
    <lineage>
        <taxon>Bacteria</taxon>
        <taxon>Bacillati</taxon>
        <taxon>Bacillota</taxon>
        <taxon>Bacilli</taxon>
        <taxon>Bacillales</taxon>
        <taxon>Bacillaceae</taxon>
        <taxon>Neobacillus</taxon>
    </lineage>
</organism>
<name>A0ABT9Y451_9BACI</name>
<dbReference type="EMBL" id="JAUSTW010000024">
    <property type="protein sequence ID" value="MDQ0202290.1"/>
    <property type="molecule type" value="Genomic_DNA"/>
</dbReference>
<evidence type="ECO:0000313" key="2">
    <source>
        <dbReference type="Proteomes" id="UP001224122"/>
    </source>
</evidence>
<reference evidence="1 2" key="1">
    <citation type="submission" date="2023-07" db="EMBL/GenBank/DDBJ databases">
        <title>Genomic Encyclopedia of Type Strains, Phase IV (KMG-IV): sequencing the most valuable type-strain genomes for metagenomic binning, comparative biology and taxonomic classification.</title>
        <authorList>
            <person name="Goeker M."/>
        </authorList>
    </citation>
    <scope>NUCLEOTIDE SEQUENCE [LARGE SCALE GENOMIC DNA]</scope>
    <source>
        <strain evidence="1 2">DSM 27594</strain>
    </source>
</reference>
<accession>A0ABT9Y451</accession>
<comment type="caution">
    <text evidence="1">The sequence shown here is derived from an EMBL/GenBank/DDBJ whole genome shotgun (WGS) entry which is preliminary data.</text>
</comment>
<evidence type="ECO:0008006" key="3">
    <source>
        <dbReference type="Google" id="ProtNLM"/>
    </source>
</evidence>
<evidence type="ECO:0000313" key="1">
    <source>
        <dbReference type="EMBL" id="MDQ0202290.1"/>
    </source>
</evidence>
<sequence length="173" mass="21017">MFGGIYINNWIELTPSEEEKVWKRVYTEFQFKPSISEFPSFFVPNPFIIYNISTYLNGSLNNEEWDFHYADLEEKALSAFQNVTSNDEYFYALDWHHPCYWVNPFLEFPRDEFNEWIIPFFPNGDYYFFIQKDFNWGFLGHPWEKTITIFGKELIKAFQKDRPRMFNTILRTG</sequence>
<keyword evidence="2" id="KW-1185">Reference proteome</keyword>
<dbReference type="Proteomes" id="UP001224122">
    <property type="component" value="Unassembled WGS sequence"/>
</dbReference>
<proteinExistence type="predicted"/>